<dbReference type="STRING" id="1399860.A0A2C5X6Y1"/>
<proteinExistence type="predicted"/>
<keyword evidence="3" id="KW-1185">Reference proteome</keyword>
<gene>
    <name evidence="2" type="ORF">CDD81_4877</name>
</gene>
<evidence type="ECO:0008006" key="4">
    <source>
        <dbReference type="Google" id="ProtNLM"/>
    </source>
</evidence>
<dbReference type="GO" id="GO:0000340">
    <property type="term" value="F:RNA 7-methylguanosine cap binding"/>
    <property type="evidence" value="ECO:0007669"/>
    <property type="project" value="InterPro"/>
</dbReference>
<feature type="region of interest" description="Disordered" evidence="1">
    <location>
        <begin position="159"/>
        <end position="259"/>
    </location>
</feature>
<dbReference type="Proteomes" id="UP000226192">
    <property type="component" value="Unassembled WGS sequence"/>
</dbReference>
<feature type="compositionally biased region" description="Basic residues" evidence="1">
    <location>
        <begin position="430"/>
        <end position="441"/>
    </location>
</feature>
<accession>A0A2C5X6Y1</accession>
<dbReference type="EMBL" id="NJET01000342">
    <property type="protein sequence ID" value="PHH58679.1"/>
    <property type="molecule type" value="Genomic_DNA"/>
</dbReference>
<dbReference type="OrthoDB" id="422106at2759"/>
<feature type="compositionally biased region" description="Polar residues" evidence="1">
    <location>
        <begin position="345"/>
        <end position="354"/>
    </location>
</feature>
<feature type="compositionally biased region" description="Basic and acidic residues" evidence="1">
    <location>
        <begin position="217"/>
        <end position="241"/>
    </location>
</feature>
<dbReference type="Pfam" id="PF10309">
    <property type="entry name" value="NCBP3"/>
    <property type="match status" value="1"/>
</dbReference>
<evidence type="ECO:0000256" key="1">
    <source>
        <dbReference type="SAM" id="MobiDB-lite"/>
    </source>
</evidence>
<feature type="region of interest" description="Disordered" evidence="1">
    <location>
        <begin position="1"/>
        <end position="46"/>
    </location>
</feature>
<sequence length="441" mass="47623">MDLDIEMGDAAPEAAHVANLPSADDILQPDEPEEPGELTDKDLDGLDNPSLVPEKLHLCGLDTLHTDDVRAYVNSYYGAVERIEWIDDTSANLVFPSDLVARDALSALSAIQVTDASALSVGELLPAKALADKPDISLQLRLALESDRKQAGAALRSRYYLIHPEHDPEEKRRRQQQGQARYRDRDRHGHGHKHGPGRPRRHSDDEAETFDAAMYDDAPRTGDARSWSENRGKELFSDRPTRRSRNRSASPRREARDEAYMDVEPPICTQNTSNRAFSRSLKRHMANATYKQPKELFPTRAPGRGGQLDQLERSIGSATLQEDDMPKIVSTPQTGIFNIRGFASRHTQSPTSPTGSGGFAIKGTATNTRQGLPVKTGIGRGGGWGGGGGGGEGGGGGGSTAAAGTDTGFRARAIRGGGNAGKELLDPARSKTRSKAHNLLS</sequence>
<feature type="compositionally biased region" description="Basic and acidic residues" evidence="1">
    <location>
        <begin position="163"/>
        <end position="172"/>
    </location>
</feature>
<organism evidence="2 3">
    <name type="scientific">Ophiocordyceps australis</name>
    <dbReference type="NCBI Taxonomy" id="1399860"/>
    <lineage>
        <taxon>Eukaryota</taxon>
        <taxon>Fungi</taxon>
        <taxon>Dikarya</taxon>
        <taxon>Ascomycota</taxon>
        <taxon>Pezizomycotina</taxon>
        <taxon>Sordariomycetes</taxon>
        <taxon>Hypocreomycetidae</taxon>
        <taxon>Hypocreales</taxon>
        <taxon>Ophiocordycipitaceae</taxon>
        <taxon>Ophiocordyceps</taxon>
    </lineage>
</organism>
<dbReference type="GO" id="GO:0003729">
    <property type="term" value="F:mRNA binding"/>
    <property type="evidence" value="ECO:0007669"/>
    <property type="project" value="InterPro"/>
</dbReference>
<feature type="region of interest" description="Disordered" evidence="1">
    <location>
        <begin position="345"/>
        <end position="441"/>
    </location>
</feature>
<dbReference type="PANTHER" id="PTHR16291:SF0">
    <property type="entry name" value="NUCLEAR CAP-BINDING PROTEIN SUBUNIT 3"/>
    <property type="match status" value="1"/>
</dbReference>
<evidence type="ECO:0000313" key="3">
    <source>
        <dbReference type="Proteomes" id="UP000226192"/>
    </source>
</evidence>
<dbReference type="InterPro" id="IPR019416">
    <property type="entry name" value="NCBP3"/>
</dbReference>
<reference evidence="2 3" key="1">
    <citation type="submission" date="2017-06" db="EMBL/GenBank/DDBJ databases">
        <title>Ant-infecting Ophiocordyceps genomes reveal a high diversity of potential behavioral manipulation genes and a possible major role for enterotoxins.</title>
        <authorList>
            <person name="De Bekker C."/>
            <person name="Evans H.C."/>
            <person name="Brachmann A."/>
            <person name="Hughes D.P."/>
        </authorList>
    </citation>
    <scope>NUCLEOTIDE SEQUENCE [LARGE SCALE GENOMIC DNA]</scope>
    <source>
        <strain evidence="2 3">Map64</strain>
    </source>
</reference>
<name>A0A2C5X6Y1_9HYPO</name>
<feature type="compositionally biased region" description="Low complexity" evidence="1">
    <location>
        <begin position="400"/>
        <end position="411"/>
    </location>
</feature>
<dbReference type="PANTHER" id="PTHR16291">
    <property type="entry name" value="NUCLEAR CAP-BINDING PROTEIN SUBUNIT 3"/>
    <property type="match status" value="1"/>
</dbReference>
<dbReference type="GO" id="GO:0005634">
    <property type="term" value="C:nucleus"/>
    <property type="evidence" value="ECO:0007669"/>
    <property type="project" value="TreeGrafter"/>
</dbReference>
<comment type="caution">
    <text evidence="2">The sequence shown here is derived from an EMBL/GenBank/DDBJ whole genome shotgun (WGS) entry which is preliminary data.</text>
</comment>
<evidence type="ECO:0000313" key="2">
    <source>
        <dbReference type="EMBL" id="PHH58679.1"/>
    </source>
</evidence>
<dbReference type="AlphaFoldDB" id="A0A2C5X6Y1"/>
<feature type="compositionally biased region" description="Gly residues" evidence="1">
    <location>
        <begin position="378"/>
        <end position="399"/>
    </location>
</feature>
<feature type="compositionally biased region" description="Basic residues" evidence="1">
    <location>
        <begin position="188"/>
        <end position="201"/>
    </location>
</feature>
<feature type="compositionally biased region" description="Acidic residues" evidence="1">
    <location>
        <begin position="27"/>
        <end position="37"/>
    </location>
</feature>
<protein>
    <recommendedName>
        <fullName evidence="4">Nuclear cap-binding protein subunit 3</fullName>
    </recommendedName>
</protein>